<organism evidence="1 2">
    <name type="scientific">Corchorus olitorius</name>
    <dbReference type="NCBI Taxonomy" id="93759"/>
    <lineage>
        <taxon>Eukaryota</taxon>
        <taxon>Viridiplantae</taxon>
        <taxon>Streptophyta</taxon>
        <taxon>Embryophyta</taxon>
        <taxon>Tracheophyta</taxon>
        <taxon>Spermatophyta</taxon>
        <taxon>Magnoliopsida</taxon>
        <taxon>eudicotyledons</taxon>
        <taxon>Gunneridae</taxon>
        <taxon>Pentapetalae</taxon>
        <taxon>rosids</taxon>
        <taxon>malvids</taxon>
        <taxon>Malvales</taxon>
        <taxon>Malvaceae</taxon>
        <taxon>Grewioideae</taxon>
        <taxon>Apeibeae</taxon>
        <taxon>Corchorus</taxon>
    </lineage>
</organism>
<gene>
    <name evidence="1" type="ORF">COLO4_22519</name>
</gene>
<proteinExistence type="predicted"/>
<dbReference type="OrthoDB" id="1701699at2759"/>
<dbReference type="GO" id="GO:0048364">
    <property type="term" value="P:root development"/>
    <property type="evidence" value="ECO:0007669"/>
    <property type="project" value="InterPro"/>
</dbReference>
<evidence type="ECO:0008006" key="3">
    <source>
        <dbReference type="Google" id="ProtNLM"/>
    </source>
</evidence>
<dbReference type="Pfam" id="PF03087">
    <property type="entry name" value="BPS1"/>
    <property type="match status" value="1"/>
</dbReference>
<dbReference type="PANTHER" id="PTHR33070">
    <property type="entry name" value="OS06G0725500 PROTEIN"/>
    <property type="match status" value="1"/>
</dbReference>
<keyword evidence="2" id="KW-1185">Reference proteome</keyword>
<protein>
    <recommendedName>
        <fullName evidence="3">DUF241 domain-containing protein</fullName>
    </recommendedName>
</protein>
<evidence type="ECO:0000313" key="1">
    <source>
        <dbReference type="EMBL" id="OMO83457.1"/>
    </source>
</evidence>
<dbReference type="GO" id="GO:0048367">
    <property type="term" value="P:shoot system development"/>
    <property type="evidence" value="ECO:0007669"/>
    <property type="project" value="InterPro"/>
</dbReference>
<accession>A0A1R3ILK6</accession>
<dbReference type="AlphaFoldDB" id="A0A1R3ILK6"/>
<dbReference type="Proteomes" id="UP000187203">
    <property type="component" value="Unassembled WGS sequence"/>
</dbReference>
<dbReference type="STRING" id="93759.A0A1R3ILK6"/>
<comment type="caution">
    <text evidence="1">The sequence shown here is derived from an EMBL/GenBank/DDBJ whole genome shotgun (WGS) entry which is preliminary data.</text>
</comment>
<dbReference type="EMBL" id="AWUE01017978">
    <property type="protein sequence ID" value="OMO83457.1"/>
    <property type="molecule type" value="Genomic_DNA"/>
</dbReference>
<sequence>MAALPSFPDVHLPVRSISLPSRVHPTCVKLEAALNHLKAWKTSSASSSGETIQIGLVGLADLYNCVQEMVNSPQTKQKLVHYQNGKLVEEALDESVTFLDTCGKGRDILFTMKEHVQSLQSALRRKRGDSSIETEVASYINCRKKVRKEVVKCIGDLKKMETKFGSSAVVSDVDHHQLMVVKVLREASSITIAVFQSLLLFLSMPSTKTRVGGWSKISKLISTRLMSSGKEERVMNEVGSVDVAVNSIKIGDGIMAEVQMLQRMLKALDSSIDGLEAGLDCIFKCLVQNRVIFLNIITP</sequence>
<reference evidence="2" key="1">
    <citation type="submission" date="2013-09" db="EMBL/GenBank/DDBJ databases">
        <title>Corchorus olitorius genome sequencing.</title>
        <authorList>
            <person name="Alam M."/>
            <person name="Haque M.S."/>
            <person name="Islam M.S."/>
            <person name="Emdad E.M."/>
            <person name="Islam M.M."/>
            <person name="Ahmed B."/>
            <person name="Halim A."/>
            <person name="Hossen Q.M.M."/>
            <person name="Hossain M.Z."/>
            <person name="Ahmed R."/>
            <person name="Khan M.M."/>
            <person name="Islam R."/>
            <person name="Rashid M.M."/>
            <person name="Khan S.A."/>
            <person name="Rahman M.S."/>
            <person name="Alam M."/>
            <person name="Yahiya A.S."/>
            <person name="Khan M.S."/>
            <person name="Azam M.S."/>
            <person name="Haque T."/>
            <person name="Lashkar M.Z.H."/>
            <person name="Akhand A.I."/>
            <person name="Morshed G."/>
            <person name="Roy S."/>
            <person name="Uddin K.S."/>
            <person name="Rabeya T."/>
            <person name="Hossain A.S."/>
            <person name="Chowdhury A."/>
            <person name="Snigdha A.R."/>
            <person name="Mortoza M.S."/>
            <person name="Matin S.A."/>
            <person name="Hoque S.M.E."/>
            <person name="Islam M.K."/>
            <person name="Roy D.K."/>
            <person name="Haider R."/>
            <person name="Moosa M.M."/>
            <person name="Elias S.M."/>
            <person name="Hasan A.M."/>
            <person name="Jahan S."/>
            <person name="Shafiuddin M."/>
            <person name="Mahmood N."/>
            <person name="Shommy N.S."/>
        </authorList>
    </citation>
    <scope>NUCLEOTIDE SEQUENCE [LARGE SCALE GENOMIC DNA]</scope>
    <source>
        <strain evidence="2">cv. O-4</strain>
    </source>
</reference>
<dbReference type="InterPro" id="IPR004320">
    <property type="entry name" value="BPS1_pln"/>
</dbReference>
<dbReference type="PANTHER" id="PTHR33070:SF75">
    <property type="entry name" value="SELECTION_UPKEEP OF INTRAEPITHELIAL T-CELLS PROTEIN"/>
    <property type="match status" value="1"/>
</dbReference>
<evidence type="ECO:0000313" key="2">
    <source>
        <dbReference type="Proteomes" id="UP000187203"/>
    </source>
</evidence>
<name>A0A1R3ILK6_9ROSI</name>